<dbReference type="AlphaFoldDB" id="A0A255G9S8"/>
<keyword evidence="3" id="KW-1185">Reference proteome</keyword>
<dbReference type="EMBL" id="NMVO01000014">
    <property type="protein sequence ID" value="OYO12680.1"/>
    <property type="molecule type" value="Genomic_DNA"/>
</dbReference>
<dbReference type="SUPFAM" id="SSF51338">
    <property type="entry name" value="Composite domain of metallo-dependent hydrolases"/>
    <property type="match status" value="1"/>
</dbReference>
<dbReference type="RefSeq" id="WP_094405804.1">
    <property type="nucleotide sequence ID" value="NZ_NMVO01000014.1"/>
</dbReference>
<dbReference type="PANTHER" id="PTHR22642:SF21">
    <property type="entry name" value="PERIPLASMIC PROTEIN"/>
    <property type="match status" value="1"/>
</dbReference>
<dbReference type="Pfam" id="PF07969">
    <property type="entry name" value="Amidohydro_3"/>
    <property type="match status" value="1"/>
</dbReference>
<dbReference type="InterPro" id="IPR032466">
    <property type="entry name" value="Metal_Hydrolase"/>
</dbReference>
<proteinExistence type="predicted"/>
<dbReference type="InterPro" id="IPR013108">
    <property type="entry name" value="Amidohydro_3"/>
</dbReference>
<evidence type="ECO:0000313" key="3">
    <source>
        <dbReference type="Proteomes" id="UP000215896"/>
    </source>
</evidence>
<gene>
    <name evidence="2" type="ORF">CGZ94_12255</name>
</gene>
<dbReference type="Gene3D" id="3.20.20.140">
    <property type="entry name" value="Metal-dependent hydrolases"/>
    <property type="match status" value="1"/>
</dbReference>
<dbReference type="Gene3D" id="2.30.40.10">
    <property type="entry name" value="Urease, subunit C, domain 1"/>
    <property type="match status" value="1"/>
</dbReference>
<keyword evidence="2" id="KW-0378">Hydrolase</keyword>
<name>A0A255G9S8_9ACTN</name>
<evidence type="ECO:0000313" key="2">
    <source>
        <dbReference type="EMBL" id="OYO12680.1"/>
    </source>
</evidence>
<accession>A0A255G9S8</accession>
<dbReference type="Proteomes" id="UP000215896">
    <property type="component" value="Unassembled WGS sequence"/>
</dbReference>
<dbReference type="PANTHER" id="PTHR22642">
    <property type="entry name" value="IMIDAZOLONEPROPIONASE"/>
    <property type="match status" value="1"/>
</dbReference>
<dbReference type="OrthoDB" id="3238066at2"/>
<dbReference type="SUPFAM" id="SSF51556">
    <property type="entry name" value="Metallo-dependent hydrolases"/>
    <property type="match status" value="1"/>
</dbReference>
<feature type="domain" description="Amidohydrolase 3" evidence="1">
    <location>
        <begin position="54"/>
        <end position="535"/>
    </location>
</feature>
<reference evidence="2 3" key="1">
    <citation type="submission" date="2017-07" db="EMBL/GenBank/DDBJ databases">
        <title>Draft whole genome sequences of clinical Proprionibacteriaceae strains.</title>
        <authorList>
            <person name="Bernier A.-M."/>
            <person name="Bernard K."/>
            <person name="Domingo M.-C."/>
        </authorList>
    </citation>
    <scope>NUCLEOTIDE SEQUENCE [LARGE SCALE GENOMIC DNA]</scope>
    <source>
        <strain evidence="2 3">NML 030167</strain>
    </source>
</reference>
<sequence length="545" mass="59373">MNHEVSADLVLRNARITTFDSEVPTAESIAIRDGRVLAIGSDEELTALAETAARTIDLGGRSVLPGLNDSHIHAVRGGVGWGTCLQWEGIRSQAEALASVRDAVAARAPGEWISVIGGWHERQFSDAGMPTREQLDEIAPVHPVYLQELYGRAVLNSAALAAVGWDDDTQPPPGAEFLRDDDGRLTGEVRGPAAYARPNALTLDLPLETAVQATAAMTSAFAAHGLTGVVDAGGFQVTPHDYDALYELWRRGGLGVRFRLYICAWSRGGEVHDYEQLTLLSQPDFGDGMLKIAGLGEMPHMACHDFEGFDPDFTIADDAHSELVEICRMAVEHGWRLSVHAVLNNSLSRILDAWELVDRESGGRVSELRWSIVHADEASEENLRRIAALRAGIQVQNRMVLQGADYVDLWGQDGADAAPPIGAMKRLGIQIGAGTDGTRANSWYPWTSIAWLVSGESIDRRTRRAEHDRLSRFDAIAAYTRDSAWFSGEEDTRGRLAPGFDADLCVPTMDPFCCSIEELRELRSELTMVGGRITHAAPAFTELVG</sequence>
<dbReference type="Gene3D" id="3.10.310.70">
    <property type="match status" value="1"/>
</dbReference>
<organism evidence="2 3">
    <name type="scientific">Enemella evansiae</name>
    <dbReference type="NCBI Taxonomy" id="2016499"/>
    <lineage>
        <taxon>Bacteria</taxon>
        <taxon>Bacillati</taxon>
        <taxon>Actinomycetota</taxon>
        <taxon>Actinomycetes</taxon>
        <taxon>Propionibacteriales</taxon>
        <taxon>Propionibacteriaceae</taxon>
        <taxon>Enemella</taxon>
    </lineage>
</organism>
<dbReference type="InterPro" id="IPR033932">
    <property type="entry name" value="YtcJ-like"/>
</dbReference>
<dbReference type="InterPro" id="IPR011059">
    <property type="entry name" value="Metal-dep_hydrolase_composite"/>
</dbReference>
<protein>
    <submittedName>
        <fullName evidence="2">Amidohydrolase</fullName>
    </submittedName>
</protein>
<comment type="caution">
    <text evidence="2">The sequence shown here is derived from an EMBL/GenBank/DDBJ whole genome shotgun (WGS) entry which is preliminary data.</text>
</comment>
<dbReference type="GO" id="GO:0016810">
    <property type="term" value="F:hydrolase activity, acting on carbon-nitrogen (but not peptide) bonds"/>
    <property type="evidence" value="ECO:0007669"/>
    <property type="project" value="InterPro"/>
</dbReference>
<evidence type="ECO:0000259" key="1">
    <source>
        <dbReference type="Pfam" id="PF07969"/>
    </source>
</evidence>
<dbReference type="CDD" id="cd01300">
    <property type="entry name" value="YtcJ_like"/>
    <property type="match status" value="1"/>
</dbReference>